<reference evidence="3" key="1">
    <citation type="submission" date="2024-05" db="EMBL/GenBank/DDBJ databases">
        <authorList>
            <person name="Yang L."/>
            <person name="Pan L."/>
        </authorList>
    </citation>
    <scope>NUCLEOTIDE SEQUENCE</scope>
    <source>
        <strain evidence="3">FCG-7</strain>
    </source>
</reference>
<feature type="transmembrane region" description="Helical" evidence="1">
    <location>
        <begin position="7"/>
        <end position="27"/>
    </location>
</feature>
<sequence>MRRLSPAFYLGHLLFPALLAALLLWVYPQQWDLALISPYYDGVQHQFALRNNFFLNAVMHTGLKSALWFIPLSLLALLLCARFGGPFFASSLLPYRRRMIWILLGLALSALVVQILKRNSIHACPWDLNLFGGQAPLLPLFADLPIGQSPGRCLPGGHASGGFSLLAFYFALRDEQPRWALRSLVLALGLGIVMGWGQMMRGAHFLSHNLWTLWWVWLVLLLLYLLYPPIPRQKTAETPC</sequence>
<feature type="transmembrane region" description="Helical" evidence="1">
    <location>
        <begin position="66"/>
        <end position="88"/>
    </location>
</feature>
<dbReference type="InterPro" id="IPR036938">
    <property type="entry name" value="PAP2/HPO_sf"/>
</dbReference>
<dbReference type="SUPFAM" id="SSF48317">
    <property type="entry name" value="Acid phosphatase/Vanadium-dependent haloperoxidase"/>
    <property type="match status" value="1"/>
</dbReference>
<proteinExistence type="predicted"/>
<gene>
    <name evidence="3" type="ORF">ABHF33_10690</name>
</gene>
<dbReference type="EMBL" id="CP157355">
    <property type="protein sequence ID" value="XBL99539.1"/>
    <property type="molecule type" value="Genomic_DNA"/>
</dbReference>
<dbReference type="RefSeq" id="WP_348943958.1">
    <property type="nucleotide sequence ID" value="NZ_CP157355.1"/>
</dbReference>
<feature type="transmembrane region" description="Helical" evidence="1">
    <location>
        <begin position="154"/>
        <end position="172"/>
    </location>
</feature>
<evidence type="ECO:0000259" key="2">
    <source>
        <dbReference type="Pfam" id="PF01569"/>
    </source>
</evidence>
<keyword evidence="1" id="KW-0812">Transmembrane</keyword>
<dbReference type="Pfam" id="PF01569">
    <property type="entry name" value="PAP2"/>
    <property type="match status" value="1"/>
</dbReference>
<dbReference type="InterPro" id="IPR000326">
    <property type="entry name" value="PAP2/HPO"/>
</dbReference>
<keyword evidence="1" id="KW-0472">Membrane</keyword>
<evidence type="ECO:0000256" key="1">
    <source>
        <dbReference type="SAM" id="Phobius"/>
    </source>
</evidence>
<dbReference type="KEGG" id="cmav:ABHF33_10690"/>
<accession>A0AAU7F4G5</accession>
<evidence type="ECO:0000313" key="3">
    <source>
        <dbReference type="EMBL" id="XBL99539.1"/>
    </source>
</evidence>
<dbReference type="AlphaFoldDB" id="A0AAU7F4G5"/>
<dbReference type="CDD" id="cd03396">
    <property type="entry name" value="PAP2_like_6"/>
    <property type="match status" value="1"/>
</dbReference>
<keyword evidence="1" id="KW-1133">Transmembrane helix</keyword>
<protein>
    <submittedName>
        <fullName evidence="3">Phosphatase PAP2 family protein</fullName>
    </submittedName>
</protein>
<name>A0AAU7F4G5_9NEIS</name>
<feature type="transmembrane region" description="Helical" evidence="1">
    <location>
        <begin position="179"/>
        <end position="197"/>
    </location>
</feature>
<dbReference type="Gene3D" id="1.20.144.10">
    <property type="entry name" value="Phosphatidic acid phosphatase type 2/haloperoxidase"/>
    <property type="match status" value="1"/>
</dbReference>
<feature type="transmembrane region" description="Helical" evidence="1">
    <location>
        <begin position="100"/>
        <end position="116"/>
    </location>
</feature>
<organism evidence="3">
    <name type="scientific">Chitinibacter mangrovi</name>
    <dbReference type="NCBI Taxonomy" id="3153927"/>
    <lineage>
        <taxon>Bacteria</taxon>
        <taxon>Pseudomonadati</taxon>
        <taxon>Pseudomonadota</taxon>
        <taxon>Betaproteobacteria</taxon>
        <taxon>Neisseriales</taxon>
        <taxon>Chitinibacteraceae</taxon>
        <taxon>Chitinibacter</taxon>
    </lineage>
</organism>
<feature type="domain" description="Phosphatidic acid phosphatase type 2/haloperoxidase" evidence="2">
    <location>
        <begin position="100"/>
        <end position="228"/>
    </location>
</feature>
<feature type="transmembrane region" description="Helical" evidence="1">
    <location>
        <begin position="209"/>
        <end position="227"/>
    </location>
</feature>